<dbReference type="EMBL" id="CP010951">
    <property type="protein sequence ID" value="AMO23696.1"/>
    <property type="molecule type" value="Genomic_DNA"/>
</dbReference>
<feature type="chain" id="PRO_5007449709" description="DUF1565 domain-containing protein" evidence="1">
    <location>
        <begin position="28"/>
        <end position="430"/>
    </location>
</feature>
<evidence type="ECO:0000313" key="3">
    <source>
        <dbReference type="Proteomes" id="UP000070433"/>
    </source>
</evidence>
<dbReference type="Proteomes" id="UP000070433">
    <property type="component" value="Chromosome"/>
</dbReference>
<dbReference type="InterPro" id="IPR011050">
    <property type="entry name" value="Pectin_lyase_fold/virulence"/>
</dbReference>
<dbReference type="SUPFAM" id="SSF51126">
    <property type="entry name" value="Pectin lyase-like"/>
    <property type="match status" value="1"/>
</dbReference>
<dbReference type="InterPro" id="IPR012334">
    <property type="entry name" value="Pectin_lyas_fold"/>
</dbReference>
<accession>A0A127JUL6</accession>
<feature type="signal peptide" evidence="1">
    <location>
        <begin position="1"/>
        <end position="27"/>
    </location>
</feature>
<dbReference type="AlphaFoldDB" id="A0A127JUL6"/>
<proteinExistence type="predicted"/>
<keyword evidence="1" id="KW-0732">Signal</keyword>
<protein>
    <recommendedName>
        <fullName evidence="4">DUF1565 domain-containing protein</fullName>
    </recommendedName>
</protein>
<evidence type="ECO:0000313" key="2">
    <source>
        <dbReference type="EMBL" id="AMO23696.1"/>
    </source>
</evidence>
<dbReference type="SMART" id="SM00710">
    <property type="entry name" value="PbH1"/>
    <property type="match status" value="4"/>
</dbReference>
<dbReference type="RefSeq" id="WP_061500508.1">
    <property type="nucleotide sequence ID" value="NZ_CP010951.1"/>
</dbReference>
<reference evidence="2 3" key="1">
    <citation type="journal article" date="2014" name="Int. J. Syst. Evol. Microbiol.">
        <title>Ramlibacter solisilvae sp. nov., isolated from forest soil, and emended description of the genus Ramlibacter.</title>
        <authorList>
            <person name="Lee H.J."/>
            <person name="Lee S.H."/>
            <person name="Lee S.S."/>
            <person name="Lee J.S."/>
            <person name="Kim Y."/>
            <person name="Kim S.C."/>
            <person name="Jeon C.O."/>
        </authorList>
    </citation>
    <scope>NUCLEOTIDE SEQUENCE [LARGE SCALE GENOMIC DNA]</scope>
    <source>
        <strain evidence="2 3">5-10</strain>
    </source>
</reference>
<evidence type="ECO:0000256" key="1">
    <source>
        <dbReference type="SAM" id="SignalP"/>
    </source>
</evidence>
<organism evidence="2 3">
    <name type="scientific">Ramlibacter tataouinensis</name>
    <dbReference type="NCBI Taxonomy" id="94132"/>
    <lineage>
        <taxon>Bacteria</taxon>
        <taxon>Pseudomonadati</taxon>
        <taxon>Pseudomonadota</taxon>
        <taxon>Betaproteobacteria</taxon>
        <taxon>Burkholderiales</taxon>
        <taxon>Comamonadaceae</taxon>
        <taxon>Ramlibacter</taxon>
    </lineage>
</organism>
<dbReference type="InterPro" id="IPR006626">
    <property type="entry name" value="PbH1"/>
</dbReference>
<name>A0A127JUL6_9BURK</name>
<sequence>MKTGSLTRLGRALCLTVAFGLASIAFAQKVFVDINAPPGGDGSNQAPFNSIETAVAYANGLSETPTIEVAAGRYPVSATLVIQKGMILRGSNRMLTDSDGFPTGADPQTESRIVGTAALGANRLVSIGANNGQTISPIDIRQLTFEAGPGMGDIMHLTGVQDFTIRSSVFVGSTTLPQPTRGIGVLTNASSGELGGNFVRGLTAGVIVRGGSAASPANVTFHDNRSVGHGNGGVFLSGTSDGTLYSGNQLNATVRNNDLSGSAFSAQGFGLRITVKSQDDPIHDIDNGHVTADVRDNRIVGNFTGIALDAGFTFRLIPPDDNVCDPRSFTGTLDLTFRDNAVSGSTGFPTVISFTRLQTTLGIPTAPLSRCQYLHGATYSIDDRGGVFAGAKFDHPATDPFIGPCAADLTNEPLNNVLTINGIPQSTTSH</sequence>
<keyword evidence="3" id="KW-1185">Reference proteome</keyword>
<evidence type="ECO:0008006" key="4">
    <source>
        <dbReference type="Google" id="ProtNLM"/>
    </source>
</evidence>
<gene>
    <name evidence="2" type="ORF">UC35_13460</name>
</gene>
<dbReference type="Gene3D" id="2.160.20.10">
    <property type="entry name" value="Single-stranded right-handed beta-helix, Pectin lyase-like"/>
    <property type="match status" value="1"/>
</dbReference>